<name>A0A1I7XB65_HETBA</name>
<dbReference type="AlphaFoldDB" id="A0A1I7XB65"/>
<proteinExistence type="predicted"/>
<keyword evidence="1" id="KW-1185">Reference proteome</keyword>
<dbReference type="WBParaSite" id="Hba_14865">
    <property type="protein sequence ID" value="Hba_14865"/>
    <property type="gene ID" value="Hba_14865"/>
</dbReference>
<evidence type="ECO:0000313" key="2">
    <source>
        <dbReference type="WBParaSite" id="Hba_14865"/>
    </source>
</evidence>
<sequence>MSHYLVYFKYSKTYDVIPKDRIAGPTTVGETVVVPYGGGKKYEAIIKHSGSKGECEKRAEDSFVTSSVSSTAILHSGPSSTPPMFNNIPTAASAVNNDTLIQVFAQISPILNSIIDEIKLLRDRVDTIARIIDNSHNRHEEVGNGLRLKFWIVFPKKPASRDIKYLWISCNTVNTIRKESGISLAFIRKVSWLRTVLNDRYPLENVGEELKRWKLAKRGINNHWLNHRKMCSASRDSGHQQSSNSHAKLLRLEHNDGDEEYLSDSYNFL</sequence>
<dbReference type="Proteomes" id="UP000095283">
    <property type="component" value="Unplaced"/>
</dbReference>
<evidence type="ECO:0000313" key="1">
    <source>
        <dbReference type="Proteomes" id="UP000095283"/>
    </source>
</evidence>
<organism evidence="1 2">
    <name type="scientific">Heterorhabditis bacteriophora</name>
    <name type="common">Entomopathogenic nematode worm</name>
    <dbReference type="NCBI Taxonomy" id="37862"/>
    <lineage>
        <taxon>Eukaryota</taxon>
        <taxon>Metazoa</taxon>
        <taxon>Ecdysozoa</taxon>
        <taxon>Nematoda</taxon>
        <taxon>Chromadorea</taxon>
        <taxon>Rhabditida</taxon>
        <taxon>Rhabditina</taxon>
        <taxon>Rhabditomorpha</taxon>
        <taxon>Strongyloidea</taxon>
        <taxon>Heterorhabditidae</taxon>
        <taxon>Heterorhabditis</taxon>
    </lineage>
</organism>
<protein>
    <submittedName>
        <fullName evidence="2">Reverse transcriptase domain-containing protein</fullName>
    </submittedName>
</protein>
<reference evidence="2" key="1">
    <citation type="submission" date="2016-11" db="UniProtKB">
        <authorList>
            <consortium name="WormBaseParasite"/>
        </authorList>
    </citation>
    <scope>IDENTIFICATION</scope>
</reference>
<accession>A0A1I7XB65</accession>